<reference evidence="3" key="1">
    <citation type="submission" date="2023-07" db="EMBL/GenBank/DDBJ databases">
        <title>Genomic Encyclopedia of Type Strains, Phase IV (KMG-IV): sequencing the most valuable type-strain genomes for metagenomic binning, comparative biology and taxonomic classification.</title>
        <authorList>
            <person name="Goeker M."/>
        </authorList>
    </citation>
    <scope>NUCLEOTIDE SEQUENCE</scope>
    <source>
        <strain evidence="3">DSM 24202</strain>
    </source>
</reference>
<evidence type="ECO:0000313" key="3">
    <source>
        <dbReference type="EMBL" id="MDQ0288900.1"/>
    </source>
</evidence>
<dbReference type="SUPFAM" id="SSF161187">
    <property type="entry name" value="YfgJ-like"/>
    <property type="match status" value="1"/>
</dbReference>
<comment type="caution">
    <text evidence="3">The sequence shown here is derived from an EMBL/GenBank/DDBJ whole genome shotgun (WGS) entry which is preliminary data.</text>
</comment>
<feature type="compositionally biased region" description="Low complexity" evidence="1">
    <location>
        <begin position="246"/>
        <end position="276"/>
    </location>
</feature>
<gene>
    <name evidence="3" type="ORF">J3R75_001007</name>
</gene>
<dbReference type="RefSeq" id="WP_307260234.1">
    <property type="nucleotide sequence ID" value="NZ_JAUSVL010000001.1"/>
</dbReference>
<feature type="domain" description="NERD" evidence="2">
    <location>
        <begin position="18"/>
        <end position="136"/>
    </location>
</feature>
<name>A0AAE3VEL3_9BACT</name>
<dbReference type="InterPro" id="IPR011528">
    <property type="entry name" value="NERD"/>
</dbReference>
<dbReference type="Pfam" id="PF08378">
    <property type="entry name" value="NERD"/>
    <property type="match status" value="1"/>
</dbReference>
<dbReference type="PROSITE" id="PS50965">
    <property type="entry name" value="NERD"/>
    <property type="match status" value="1"/>
</dbReference>
<sequence>MISKELDEIEVTNSWEKNGRKAEEQIAFYLKRRFHSDENFYIINGLRFRALDGTYTQIDHLVVSQYAAFIIESKSVTSVVKYDATGQWLRLWDNHYTGMPSPVQQAKNQECALREIMQANREQLRRKVLFGLAQGGFMGLPIHTIVAISDAGRVIPPAGNDIHAGVVMKADLVTDRIVELYGDYKKADTLFGKSDPSWSMPMEDVQKTVAFLLQIHEQQPAKKQSAGKAPITHGPDAARQPTAARSQASAPTPTTMSATSVPAASDRPPQSSGSSSATENDGAIDSLSCCPECRGKVSILWGAKYKNYYWHCQACGKNFSINYKCPGCGEKLRIRKQGNEYFIYCDPCNLSALYFTDGL</sequence>
<keyword evidence="4" id="KW-1185">Reference proteome</keyword>
<dbReference type="Proteomes" id="UP001238163">
    <property type="component" value="Unassembled WGS sequence"/>
</dbReference>
<dbReference type="AlphaFoldDB" id="A0AAE3VEL3"/>
<evidence type="ECO:0000256" key="1">
    <source>
        <dbReference type="SAM" id="MobiDB-lite"/>
    </source>
</evidence>
<proteinExistence type="predicted"/>
<keyword evidence="3" id="KW-0648">Protein biosynthesis</keyword>
<dbReference type="EMBL" id="JAUSVL010000001">
    <property type="protein sequence ID" value="MDQ0288900.1"/>
    <property type="molecule type" value="Genomic_DNA"/>
</dbReference>
<dbReference type="InterPro" id="IPR029037">
    <property type="entry name" value="DUF1407/YfgJ-like_sf"/>
</dbReference>
<organism evidence="3 4">
    <name type="scientific">Oligosphaera ethanolica</name>
    <dbReference type="NCBI Taxonomy" id="760260"/>
    <lineage>
        <taxon>Bacteria</taxon>
        <taxon>Pseudomonadati</taxon>
        <taxon>Lentisphaerota</taxon>
        <taxon>Oligosphaeria</taxon>
        <taxon>Oligosphaerales</taxon>
        <taxon>Oligosphaeraceae</taxon>
        <taxon>Oligosphaera</taxon>
    </lineage>
</organism>
<feature type="region of interest" description="Disordered" evidence="1">
    <location>
        <begin position="222"/>
        <end position="283"/>
    </location>
</feature>
<protein>
    <submittedName>
        <fullName evidence="3">Transcription elongation factor Elf1</fullName>
    </submittedName>
</protein>
<dbReference type="GO" id="GO:0003746">
    <property type="term" value="F:translation elongation factor activity"/>
    <property type="evidence" value="ECO:0007669"/>
    <property type="project" value="UniProtKB-KW"/>
</dbReference>
<dbReference type="Gene3D" id="2.10.290.10">
    <property type="entry name" value="YfgJ-like"/>
    <property type="match status" value="1"/>
</dbReference>
<evidence type="ECO:0000259" key="2">
    <source>
        <dbReference type="PROSITE" id="PS50965"/>
    </source>
</evidence>
<evidence type="ECO:0000313" key="4">
    <source>
        <dbReference type="Proteomes" id="UP001238163"/>
    </source>
</evidence>
<accession>A0AAE3VEL3</accession>
<keyword evidence="3" id="KW-0251">Elongation factor</keyword>